<sequence>CLAIGGWGDNVRFDEGVKTGLSRERLARNIASTVNRLGFDCVSEYPGGNSQDYKQVPNSRKTYEIKAFPKLLREIKKLLGNKELSIAVPGLKRDMVAYIPGEIPYINES</sequence>
<accession>X0GWB2</accession>
<reference evidence="2" key="2">
    <citation type="submission" date="2014-03" db="EMBL/GenBank/DDBJ databases">
        <title>The Genome Annotation of Fusarium oxysporum PHW808.</title>
        <authorList>
            <consortium name="The Broad Institute Genomics Platform"/>
            <person name="Ma L.-J."/>
            <person name="Corby-Kistler H."/>
            <person name="Broz K."/>
            <person name="Gale L.R."/>
            <person name="Jonkers W."/>
            <person name="O'Donnell K."/>
            <person name="Ploetz R."/>
            <person name="Steinberg C."/>
            <person name="Schwartz D.C."/>
            <person name="VanEtten H."/>
            <person name="Zhou S."/>
            <person name="Young S.K."/>
            <person name="Zeng Q."/>
            <person name="Gargeya S."/>
            <person name="Fitzgerald M."/>
            <person name="Abouelleil A."/>
            <person name="Alvarado L."/>
            <person name="Chapman S.B."/>
            <person name="Gainer-Dewar J."/>
            <person name="Goldberg J."/>
            <person name="Griggs A."/>
            <person name="Gujja S."/>
            <person name="Hansen M."/>
            <person name="Howarth C."/>
            <person name="Imamovic A."/>
            <person name="Ireland A."/>
            <person name="Larimer J."/>
            <person name="McCowan C."/>
            <person name="Murphy C."/>
            <person name="Pearson M."/>
            <person name="Poon T.W."/>
            <person name="Priest M."/>
            <person name="Roberts A."/>
            <person name="Saif S."/>
            <person name="Shea T."/>
            <person name="Sykes S."/>
            <person name="Wortman J."/>
            <person name="Nusbaum C."/>
            <person name="Birren B."/>
        </authorList>
    </citation>
    <scope>NUCLEOTIDE SEQUENCE</scope>
    <source>
        <strain evidence="2">54008</strain>
    </source>
</reference>
<dbReference type="HOGENOM" id="CLU_2190168_0_0_1"/>
<evidence type="ECO:0000313" key="2">
    <source>
        <dbReference type="EMBL" id="EXL64121.1"/>
    </source>
</evidence>
<reference evidence="2" key="1">
    <citation type="submission" date="2011-11" db="EMBL/GenBank/DDBJ databases">
        <title>The Genome Sequence of Fusarium oxysporum PHW808.</title>
        <authorList>
            <consortium name="The Broad Institute Genome Sequencing Platform"/>
            <person name="Ma L.-J."/>
            <person name="Gale L.R."/>
            <person name="Schwartz D.C."/>
            <person name="Zhou S."/>
            <person name="Corby-Kistler H."/>
            <person name="Young S.K."/>
            <person name="Zeng Q."/>
            <person name="Gargeya S."/>
            <person name="Fitzgerald M."/>
            <person name="Haas B."/>
            <person name="Abouelleil A."/>
            <person name="Alvarado L."/>
            <person name="Arachchi H.M."/>
            <person name="Berlin A."/>
            <person name="Brown A."/>
            <person name="Chapman S.B."/>
            <person name="Chen Z."/>
            <person name="Dunbar C."/>
            <person name="Freedman E."/>
            <person name="Gearin G."/>
            <person name="Goldberg J."/>
            <person name="Griggs A."/>
            <person name="Gujja S."/>
            <person name="Heiman D."/>
            <person name="Howarth C."/>
            <person name="Larson L."/>
            <person name="Lui A."/>
            <person name="MacDonald P.J.P."/>
            <person name="Montmayeur A."/>
            <person name="Murphy C."/>
            <person name="Neiman D."/>
            <person name="Pearson M."/>
            <person name="Priest M."/>
            <person name="Roberts A."/>
            <person name="Saif S."/>
            <person name="Shea T."/>
            <person name="Shenoy N."/>
            <person name="Sisk P."/>
            <person name="Stolte C."/>
            <person name="Sykes S."/>
            <person name="Wortman J."/>
            <person name="Nusbaum C."/>
            <person name="Birren B."/>
        </authorList>
    </citation>
    <scope>NUCLEOTIDE SEQUENCE [LARGE SCALE GENOMIC DNA]</scope>
    <source>
        <strain evidence="2">54008</strain>
    </source>
</reference>
<dbReference type="PROSITE" id="PS51910">
    <property type="entry name" value="GH18_2"/>
    <property type="match status" value="1"/>
</dbReference>
<name>X0GWB2_FUSOX</name>
<dbReference type="Proteomes" id="UP000030676">
    <property type="component" value="Unassembled WGS sequence"/>
</dbReference>
<dbReference type="Gene3D" id="3.20.20.80">
    <property type="entry name" value="Glycosidases"/>
    <property type="match status" value="1"/>
</dbReference>
<evidence type="ECO:0000259" key="1">
    <source>
        <dbReference type="PROSITE" id="PS51910"/>
    </source>
</evidence>
<feature type="non-terminal residue" evidence="2">
    <location>
        <position position="1"/>
    </location>
</feature>
<dbReference type="AlphaFoldDB" id="X0GWB2"/>
<organism evidence="2">
    <name type="scientific">Fusarium oxysporum f. sp. conglutinans race 2 54008</name>
    <dbReference type="NCBI Taxonomy" id="1089457"/>
    <lineage>
        <taxon>Eukaryota</taxon>
        <taxon>Fungi</taxon>
        <taxon>Dikarya</taxon>
        <taxon>Ascomycota</taxon>
        <taxon>Pezizomycotina</taxon>
        <taxon>Sordariomycetes</taxon>
        <taxon>Hypocreomycetidae</taxon>
        <taxon>Hypocreales</taxon>
        <taxon>Nectriaceae</taxon>
        <taxon>Fusarium</taxon>
        <taxon>Fusarium oxysporum species complex</taxon>
    </lineage>
</organism>
<proteinExistence type="predicted"/>
<dbReference type="GO" id="GO:0005975">
    <property type="term" value="P:carbohydrate metabolic process"/>
    <property type="evidence" value="ECO:0007669"/>
    <property type="project" value="InterPro"/>
</dbReference>
<gene>
    <name evidence="2" type="ORF">FOPG_19609</name>
</gene>
<feature type="non-terminal residue" evidence="2">
    <location>
        <position position="109"/>
    </location>
</feature>
<dbReference type="EMBL" id="KK034343">
    <property type="protein sequence ID" value="EXL64121.1"/>
    <property type="molecule type" value="Genomic_DNA"/>
</dbReference>
<dbReference type="SUPFAM" id="SSF51445">
    <property type="entry name" value="(Trans)glycosidases"/>
    <property type="match status" value="1"/>
</dbReference>
<feature type="domain" description="GH18" evidence="1">
    <location>
        <begin position="1"/>
        <end position="109"/>
    </location>
</feature>
<dbReference type="InterPro" id="IPR017853">
    <property type="entry name" value="GH"/>
</dbReference>
<dbReference type="Pfam" id="PF00704">
    <property type="entry name" value="Glyco_hydro_18"/>
    <property type="match status" value="1"/>
</dbReference>
<dbReference type="InterPro" id="IPR001223">
    <property type="entry name" value="Glyco_hydro18_cat"/>
</dbReference>
<protein>
    <submittedName>
        <fullName evidence="2">Chitinase</fullName>
    </submittedName>
</protein>